<feature type="compositionally biased region" description="Basic and acidic residues" evidence="1">
    <location>
        <begin position="159"/>
        <end position="173"/>
    </location>
</feature>
<feature type="region of interest" description="Disordered" evidence="1">
    <location>
        <begin position="414"/>
        <end position="634"/>
    </location>
</feature>
<feature type="compositionally biased region" description="Low complexity" evidence="1">
    <location>
        <begin position="567"/>
        <end position="579"/>
    </location>
</feature>
<feature type="compositionally biased region" description="Polar residues" evidence="1">
    <location>
        <begin position="449"/>
        <end position="458"/>
    </location>
</feature>
<dbReference type="GO" id="GO:0005634">
    <property type="term" value="C:nucleus"/>
    <property type="evidence" value="ECO:0007669"/>
    <property type="project" value="TreeGrafter"/>
</dbReference>
<reference evidence="2" key="1">
    <citation type="submission" date="2022-07" db="EMBL/GenBank/DDBJ databases">
        <authorList>
            <person name="Trinca V."/>
            <person name="Uliana J.V.C."/>
            <person name="Torres T.T."/>
            <person name="Ward R.J."/>
            <person name="Monesi N."/>
        </authorList>
    </citation>
    <scope>NUCLEOTIDE SEQUENCE</scope>
    <source>
        <strain evidence="2">HSMRA1968</strain>
        <tissue evidence="2">Whole embryos</tissue>
    </source>
</reference>
<sequence>MSSNQHFDVQFPVGHDLCHNKPNDNQHSEFECSKILEEETVTNKRSDHSELVELRLESEEDLIFDPCERAEVCDETNENNLAGESDGKLRIENNDHDVSVNNIIADERSPNLHPNNETTTSTTTEYLTLESSDKPPEENSDSAQQQNLNLEPQTTLQHENNETRISESNDKLSEPVNSTVVTEDEAGNDDIASNDENEFFSNDQDSNEDSNELPDIVDFDGTNEVDNDEYILDTVVRKPRKERRRIVSVNDDDSDPEVNVERERLLQSPSIQENELTGSENGEENIDIERLIENEKPGPKSKKISTQKLKEIQARELLRNAVVIPSSNKKKKSRIIDSDDDDEGNSLLPYCVDVDDIGLPDFPHDNDIESDVLASGSILLNDIEKLDDVELDEGHNTDTTSREEHIENAIISTPELPQEDIPMQPTEQSEDAENISLEVDRNLKEKPSDVTTNETKLTTCHPEDALDNPHTEGDAEDPIIDFPPFPSSSSSEEEDEFIPNDVYFGTPDNKKCSRGNGRGRRGRIAQTTSRQITNSKKTVRAVEQRRGPTRRGRNPRRDQFIDNRRTSSTSGSISSSSSSESEDEYEKSKARRKGFVKPIVKHPSQLYRNEPVRPMQRQQQVQRQNNGKRDRFYDKSQDIPNAIYFGDIDVPLHVLHAYGDSDSDNDTGISSNVKNSKYDDLTKNNKIRFSSQVARGRGSLSFSNQLGRGANDARYLHAMKLNSENRKARGRPKTNSVSPSNDRSIQMLKKCLKAAGLKKVKLNRLWEGCKSNSERAAKMLELLREKGLEGEPTISKCRQLKVDYLTKKEIEDLDPNLIIQTEGRTRRSVTRAATKRQYTYDEEEILETRNKLRNVIDSDSDY</sequence>
<dbReference type="AlphaFoldDB" id="A0A9Q0RWV7"/>
<gene>
    <name evidence="2" type="ORF">Bhyg_14012</name>
</gene>
<dbReference type="OrthoDB" id="552755at2759"/>
<feature type="region of interest" description="Disordered" evidence="1">
    <location>
        <begin position="75"/>
        <end position="94"/>
    </location>
</feature>
<feature type="compositionally biased region" description="Polar residues" evidence="1">
    <location>
        <begin position="267"/>
        <end position="280"/>
    </location>
</feature>
<dbReference type="InterPro" id="IPR037647">
    <property type="entry name" value="HIRIP3"/>
</dbReference>
<feature type="compositionally biased region" description="Polar residues" evidence="1">
    <location>
        <begin position="141"/>
        <end position="158"/>
    </location>
</feature>
<protein>
    <submittedName>
        <fullName evidence="2">Uncharacterized protein</fullName>
    </submittedName>
</protein>
<feature type="compositionally biased region" description="Acidic residues" evidence="1">
    <location>
        <begin position="182"/>
        <end position="198"/>
    </location>
</feature>
<evidence type="ECO:0000256" key="1">
    <source>
        <dbReference type="SAM" id="MobiDB-lite"/>
    </source>
</evidence>
<feature type="compositionally biased region" description="Polar residues" evidence="1">
    <location>
        <begin position="525"/>
        <end position="536"/>
    </location>
</feature>
<feature type="compositionally biased region" description="Basic and acidic residues" evidence="1">
    <location>
        <begin position="85"/>
        <end position="94"/>
    </location>
</feature>
<dbReference type="Proteomes" id="UP001151699">
    <property type="component" value="Chromosome C"/>
</dbReference>
<feature type="region of interest" description="Disordered" evidence="1">
    <location>
        <begin position="104"/>
        <end position="224"/>
    </location>
</feature>
<feature type="compositionally biased region" description="Basic and acidic residues" evidence="1">
    <location>
        <begin position="438"/>
        <end position="448"/>
    </location>
</feature>
<keyword evidence="3" id="KW-1185">Reference proteome</keyword>
<dbReference type="EMBL" id="WJQU01000004">
    <property type="protein sequence ID" value="KAJ6635426.1"/>
    <property type="molecule type" value="Genomic_DNA"/>
</dbReference>
<dbReference type="PANTHER" id="PTHR15410">
    <property type="entry name" value="HIRA-INTERACTING PROTEIN 3"/>
    <property type="match status" value="1"/>
</dbReference>
<evidence type="ECO:0000313" key="2">
    <source>
        <dbReference type="EMBL" id="KAJ6635426.1"/>
    </source>
</evidence>
<feature type="compositionally biased region" description="Low complexity" evidence="1">
    <location>
        <begin position="117"/>
        <end position="130"/>
    </location>
</feature>
<accession>A0A9Q0RWV7</accession>
<name>A0A9Q0RWV7_9DIPT</name>
<organism evidence="2 3">
    <name type="scientific">Pseudolycoriella hygida</name>
    <dbReference type="NCBI Taxonomy" id="35572"/>
    <lineage>
        <taxon>Eukaryota</taxon>
        <taxon>Metazoa</taxon>
        <taxon>Ecdysozoa</taxon>
        <taxon>Arthropoda</taxon>
        <taxon>Hexapoda</taxon>
        <taxon>Insecta</taxon>
        <taxon>Pterygota</taxon>
        <taxon>Neoptera</taxon>
        <taxon>Endopterygota</taxon>
        <taxon>Diptera</taxon>
        <taxon>Nematocera</taxon>
        <taxon>Sciaroidea</taxon>
        <taxon>Sciaridae</taxon>
        <taxon>Pseudolycoriella</taxon>
    </lineage>
</organism>
<feature type="region of interest" description="Disordered" evidence="1">
    <location>
        <begin position="247"/>
        <end position="285"/>
    </location>
</feature>
<dbReference type="PANTHER" id="PTHR15410:SF2">
    <property type="entry name" value="HIRA-INTERACTING PROTEIN 3"/>
    <property type="match status" value="1"/>
</dbReference>
<feature type="compositionally biased region" description="Acidic residues" evidence="1">
    <location>
        <begin position="205"/>
        <end position="224"/>
    </location>
</feature>
<evidence type="ECO:0000313" key="3">
    <source>
        <dbReference type="Proteomes" id="UP001151699"/>
    </source>
</evidence>
<feature type="compositionally biased region" description="Basic and acidic residues" evidence="1">
    <location>
        <begin position="555"/>
        <end position="565"/>
    </location>
</feature>
<feature type="compositionally biased region" description="Basic and acidic residues" evidence="1">
    <location>
        <begin position="461"/>
        <end position="473"/>
    </location>
</feature>
<comment type="caution">
    <text evidence="2">The sequence shown here is derived from an EMBL/GenBank/DDBJ whole genome shotgun (WGS) entry which is preliminary data.</text>
</comment>
<feature type="compositionally biased region" description="Low complexity" evidence="1">
    <location>
        <begin position="612"/>
        <end position="624"/>
    </location>
</feature>
<proteinExistence type="predicted"/>